<feature type="transmembrane region" description="Helical" evidence="1">
    <location>
        <begin position="45"/>
        <end position="67"/>
    </location>
</feature>
<accession>A0ABW1SK71</accession>
<evidence type="ECO:0000313" key="2">
    <source>
        <dbReference type="EMBL" id="MFC6202130.1"/>
    </source>
</evidence>
<keyword evidence="3" id="KW-1185">Reference proteome</keyword>
<dbReference type="Proteomes" id="UP001596171">
    <property type="component" value="Unassembled WGS sequence"/>
</dbReference>
<organism evidence="2 3">
    <name type="scientific">Lactiplantibacillus nangangensis</name>
    <dbReference type="NCBI Taxonomy" id="2559917"/>
    <lineage>
        <taxon>Bacteria</taxon>
        <taxon>Bacillati</taxon>
        <taxon>Bacillota</taxon>
        <taxon>Bacilli</taxon>
        <taxon>Lactobacillales</taxon>
        <taxon>Lactobacillaceae</taxon>
        <taxon>Lactiplantibacillus</taxon>
    </lineage>
</organism>
<keyword evidence="1" id="KW-1133">Transmembrane helix</keyword>
<dbReference type="RefSeq" id="WP_137615474.1">
    <property type="nucleotide sequence ID" value="NZ_BJDI01000003.1"/>
</dbReference>
<evidence type="ECO:0000313" key="3">
    <source>
        <dbReference type="Proteomes" id="UP001596171"/>
    </source>
</evidence>
<keyword evidence="1" id="KW-0812">Transmembrane</keyword>
<comment type="caution">
    <text evidence="2">The sequence shown here is derived from an EMBL/GenBank/DDBJ whole genome shotgun (WGS) entry which is preliminary data.</text>
</comment>
<keyword evidence="1" id="KW-0472">Membrane</keyword>
<protein>
    <submittedName>
        <fullName evidence="2">ABC transporter permease</fullName>
    </submittedName>
</protein>
<feature type="transmembrane region" description="Helical" evidence="1">
    <location>
        <begin position="88"/>
        <end position="121"/>
    </location>
</feature>
<feature type="transmembrane region" description="Helical" evidence="1">
    <location>
        <begin position="141"/>
        <end position="170"/>
    </location>
</feature>
<feature type="transmembrane region" description="Helical" evidence="1">
    <location>
        <begin position="191"/>
        <end position="216"/>
    </location>
</feature>
<name>A0ABW1SK71_9LACO</name>
<feature type="transmembrane region" description="Helical" evidence="1">
    <location>
        <begin position="228"/>
        <end position="250"/>
    </location>
</feature>
<dbReference type="EMBL" id="JBHSSE010000018">
    <property type="protein sequence ID" value="MFC6202130.1"/>
    <property type="molecule type" value="Genomic_DNA"/>
</dbReference>
<sequence length="259" mass="28959">MTKFSNLFKAMSGSKFRSIHQLMLLELAAVVISSVWSLVRGDFSSATLFYSVMGWSIIPYLVSFVLLSVRNEQAFTRDTFRLVPMKDSVFYAVNLLSTFVSFLYLLVLQAVLMLVTALIGWSTLSPIYDDMQMNIQQFSRFGTNPVGACLGMLAVMLVIYLLAWSTVSLVHLITSAASSYLPRARQRLVNGIVYVVMILLTFRVVSFLMGQVAWISTSLMGNTTVNSWWVGLLVMVIIIVVETVANIFLLSKWVETAAN</sequence>
<feature type="transmembrane region" description="Helical" evidence="1">
    <location>
        <begin position="21"/>
        <end position="39"/>
    </location>
</feature>
<proteinExistence type="predicted"/>
<reference evidence="3" key="1">
    <citation type="journal article" date="2019" name="Int. J. Syst. Evol. Microbiol.">
        <title>The Global Catalogue of Microorganisms (GCM) 10K type strain sequencing project: providing services to taxonomists for standard genome sequencing and annotation.</title>
        <authorList>
            <consortium name="The Broad Institute Genomics Platform"/>
            <consortium name="The Broad Institute Genome Sequencing Center for Infectious Disease"/>
            <person name="Wu L."/>
            <person name="Ma J."/>
        </authorList>
    </citation>
    <scope>NUCLEOTIDE SEQUENCE [LARGE SCALE GENOMIC DNA]</scope>
    <source>
        <strain evidence="3">CCM 8930</strain>
    </source>
</reference>
<gene>
    <name evidence="2" type="ORF">ACFP1L_09645</name>
</gene>
<evidence type="ECO:0000256" key="1">
    <source>
        <dbReference type="SAM" id="Phobius"/>
    </source>
</evidence>